<dbReference type="Proteomes" id="UP000243807">
    <property type="component" value="Chromosome"/>
</dbReference>
<feature type="transmembrane region" description="Helical" evidence="1">
    <location>
        <begin position="20"/>
        <end position="40"/>
    </location>
</feature>
<dbReference type="STRING" id="1765967.BW247_15485"/>
<dbReference type="PANTHER" id="PTHR39555">
    <property type="entry name" value="FIMBRIAL ASSEMBLY PROTEIN PILO-LIKE PROTEIN-RELATED"/>
    <property type="match status" value="1"/>
</dbReference>
<dbReference type="AlphaFoldDB" id="A0A1P8ULP6"/>
<keyword evidence="3" id="KW-1185">Reference proteome</keyword>
<keyword evidence="1" id="KW-0472">Membrane</keyword>
<dbReference type="OrthoDB" id="9802133at2"/>
<proteinExistence type="predicted"/>
<evidence type="ECO:0000313" key="2">
    <source>
        <dbReference type="EMBL" id="APZ44755.1"/>
    </source>
</evidence>
<evidence type="ECO:0000256" key="1">
    <source>
        <dbReference type="SAM" id="Phobius"/>
    </source>
</evidence>
<keyword evidence="1" id="KW-0812">Transmembrane</keyword>
<gene>
    <name evidence="2" type="ORF">BW247_15485</name>
</gene>
<dbReference type="GO" id="GO:0043683">
    <property type="term" value="P:type IV pilus assembly"/>
    <property type="evidence" value="ECO:0007669"/>
    <property type="project" value="InterPro"/>
</dbReference>
<dbReference type="GO" id="GO:0043107">
    <property type="term" value="P:type IV pilus-dependent motility"/>
    <property type="evidence" value="ECO:0007669"/>
    <property type="project" value="InterPro"/>
</dbReference>
<accession>A0A1P8ULP6</accession>
<keyword evidence="1" id="KW-1133">Transmembrane helix</keyword>
<evidence type="ECO:0000313" key="3">
    <source>
        <dbReference type="Proteomes" id="UP000243807"/>
    </source>
</evidence>
<dbReference type="InterPro" id="IPR007445">
    <property type="entry name" value="PilO"/>
</dbReference>
<dbReference type="InterPro" id="IPR014717">
    <property type="entry name" value="Transl_elong_EF1B/ribsomal_bS6"/>
</dbReference>
<dbReference type="PIRSF" id="PIRSF016482">
    <property type="entry name" value="PilO"/>
    <property type="match status" value="1"/>
</dbReference>
<organism evidence="2 3">
    <name type="scientific">Acidihalobacter ferrooxydans</name>
    <dbReference type="NCBI Taxonomy" id="1765967"/>
    <lineage>
        <taxon>Bacteria</taxon>
        <taxon>Pseudomonadati</taxon>
        <taxon>Pseudomonadota</taxon>
        <taxon>Gammaproteobacteria</taxon>
        <taxon>Chromatiales</taxon>
        <taxon>Ectothiorhodospiraceae</taxon>
        <taxon>Acidihalobacter</taxon>
    </lineage>
</organism>
<dbReference type="EMBL" id="CP019434">
    <property type="protein sequence ID" value="APZ44755.1"/>
    <property type="molecule type" value="Genomic_DNA"/>
</dbReference>
<protein>
    <submittedName>
        <fullName evidence="2">Pilus assembly protein PilO</fullName>
    </submittedName>
</protein>
<sequence>MDLDEIRNVDLNNIGSAPLWIKAPLLLLLMVVIIGAGYYFDTSNQQADLQQLQAQEQQLRSQFAVKARRAANLAVYEKQLAEMKRSFGKMLQQLPNKTEIPALLVDISETALSSGLTIDLFRPDPEKKEGFYAIKPISISARGTYPEIALFASKIAALPRIVTLGDISLKPVAKSNQLSMRVTARTYRYLPNRGTSR</sequence>
<dbReference type="Pfam" id="PF04350">
    <property type="entry name" value="PilO"/>
    <property type="match status" value="1"/>
</dbReference>
<dbReference type="PANTHER" id="PTHR39555:SF1">
    <property type="entry name" value="TYPE IV PILUS INNER MEMBRANE COMPONENT PILO"/>
    <property type="match status" value="1"/>
</dbReference>
<reference evidence="2 3" key="1">
    <citation type="submission" date="2017-01" db="EMBL/GenBank/DDBJ databases">
        <title>Draft sequence of Acidihalobacter ferrooxidans strain DSM 14175 (strain V8).</title>
        <authorList>
            <person name="Khaleque H.N."/>
            <person name="Ramsay J.P."/>
            <person name="Murphy R.J.T."/>
            <person name="Kaksonen A.H."/>
            <person name="Boxall N.J."/>
            <person name="Watkin E.L.J."/>
        </authorList>
    </citation>
    <scope>NUCLEOTIDE SEQUENCE [LARGE SCALE GENOMIC DNA]</scope>
    <source>
        <strain evidence="2 3">V8</strain>
    </source>
</reference>
<dbReference type="Gene3D" id="1.10.287.540">
    <property type="entry name" value="Helix hairpin bin"/>
    <property type="match status" value="1"/>
</dbReference>
<dbReference type="Gene3D" id="3.30.70.60">
    <property type="match status" value="1"/>
</dbReference>
<dbReference type="KEGG" id="afy:BW247_15485"/>
<name>A0A1P8ULP6_9GAMM</name>